<accession>C0E6N4</accession>
<evidence type="ECO:0000313" key="2">
    <source>
        <dbReference type="Proteomes" id="UP000006247"/>
    </source>
</evidence>
<sequence>MSNDETYSILLRLGMPFRAWICSLSCQNSSKLFPGVEEKHMIRFG</sequence>
<name>C0E6N4_9CORY</name>
<dbReference type="HOGENOM" id="CLU_3198679_0_0_11"/>
<organism evidence="1 2">
    <name type="scientific">Corynebacterium matruchotii ATCC 33806</name>
    <dbReference type="NCBI Taxonomy" id="566549"/>
    <lineage>
        <taxon>Bacteria</taxon>
        <taxon>Bacillati</taxon>
        <taxon>Actinomycetota</taxon>
        <taxon>Actinomycetes</taxon>
        <taxon>Mycobacteriales</taxon>
        <taxon>Corynebacteriaceae</taxon>
        <taxon>Corynebacterium</taxon>
    </lineage>
</organism>
<gene>
    <name evidence="1" type="ORF">CORMATOL_02670</name>
</gene>
<dbReference type="AlphaFoldDB" id="C0E6N4"/>
<dbReference type="Proteomes" id="UP000006247">
    <property type="component" value="Unassembled WGS sequence"/>
</dbReference>
<dbReference type="EMBL" id="ACEB01000046">
    <property type="protein sequence ID" value="EEG25744.1"/>
    <property type="molecule type" value="Genomic_DNA"/>
</dbReference>
<evidence type="ECO:0000313" key="1">
    <source>
        <dbReference type="EMBL" id="EEG25744.1"/>
    </source>
</evidence>
<protein>
    <submittedName>
        <fullName evidence="1">Uncharacterized protein</fullName>
    </submittedName>
</protein>
<proteinExistence type="predicted"/>
<comment type="caution">
    <text evidence="1">The sequence shown here is derived from an EMBL/GenBank/DDBJ whole genome shotgun (WGS) entry which is preliminary data.</text>
</comment>
<reference evidence="1 2" key="1">
    <citation type="submission" date="2009-01" db="EMBL/GenBank/DDBJ databases">
        <authorList>
            <person name="Fulton L."/>
            <person name="Clifton S."/>
            <person name="Chinwalla A.T."/>
            <person name="Mitreva M."/>
            <person name="Sodergren E."/>
            <person name="Weinstock G."/>
            <person name="Clifton S."/>
            <person name="Dooling D.J."/>
            <person name="Fulton B."/>
            <person name="Minx P."/>
            <person name="Pepin K.H."/>
            <person name="Johnson M."/>
            <person name="Bhonagiri V."/>
            <person name="Nash W.E."/>
            <person name="Mardis E.R."/>
            <person name="Wilson R.K."/>
        </authorList>
    </citation>
    <scope>NUCLEOTIDE SEQUENCE [LARGE SCALE GENOMIC DNA]</scope>
    <source>
        <strain evidence="1 2">ATCC 33806</strain>
    </source>
</reference>